<evidence type="ECO:0000256" key="1">
    <source>
        <dbReference type="SAM" id="MobiDB-lite"/>
    </source>
</evidence>
<proteinExistence type="predicted"/>
<organism evidence="2 3">
    <name type="scientific">Metarhizium rileyi (strain RCEF 4871)</name>
    <name type="common">Nomuraea rileyi</name>
    <dbReference type="NCBI Taxonomy" id="1649241"/>
    <lineage>
        <taxon>Eukaryota</taxon>
        <taxon>Fungi</taxon>
        <taxon>Dikarya</taxon>
        <taxon>Ascomycota</taxon>
        <taxon>Pezizomycotina</taxon>
        <taxon>Sordariomycetes</taxon>
        <taxon>Hypocreomycetidae</taxon>
        <taxon>Hypocreales</taxon>
        <taxon>Clavicipitaceae</taxon>
        <taxon>Metarhizium</taxon>
    </lineage>
</organism>
<dbReference type="Proteomes" id="UP000317257">
    <property type="component" value="Unassembled WGS sequence"/>
</dbReference>
<accession>A0A5C6GQE2</accession>
<feature type="region of interest" description="Disordered" evidence="1">
    <location>
        <begin position="78"/>
        <end position="103"/>
    </location>
</feature>
<dbReference type="EMBL" id="SBHS01000001">
    <property type="protein sequence ID" value="TWU79160.1"/>
    <property type="molecule type" value="Genomic_DNA"/>
</dbReference>
<name>A0A5C6GQE2_METRR</name>
<evidence type="ECO:0000313" key="3">
    <source>
        <dbReference type="Proteomes" id="UP000317257"/>
    </source>
</evidence>
<reference evidence="3" key="1">
    <citation type="submission" date="2018-12" db="EMBL/GenBank/DDBJ databases">
        <title>The complete genome of Metarhizium rileyi, a key fungal pathogen of Lepidoptera.</title>
        <authorList>
            <person name="Binneck E."/>
            <person name="Lastra C.C.L."/>
            <person name="Sosa-Gomez D.R."/>
        </authorList>
    </citation>
    <scope>NUCLEOTIDE SEQUENCE [LARGE SCALE GENOMIC DNA]</scope>
    <source>
        <strain evidence="3">Cep018-CH2</strain>
    </source>
</reference>
<comment type="caution">
    <text evidence="2">The sequence shown here is derived from an EMBL/GenBank/DDBJ whole genome shotgun (WGS) entry which is preliminary data.</text>
</comment>
<protein>
    <submittedName>
        <fullName evidence="2">Uncharacterized protein</fullName>
    </submittedName>
</protein>
<dbReference type="AlphaFoldDB" id="A0A5C6GQE2"/>
<sequence>MIGIVVLVVRHVYSVIRLASRAVGCLSAADLHLKLPLRFPQASLLPGVPRQPVLLNGRLEDRSLCNRKSNVYGCAGRIEGGEEEEKKEEKKEEEKEEEEKEEQIYWLLHGLDTSTKS</sequence>
<evidence type="ECO:0000313" key="2">
    <source>
        <dbReference type="EMBL" id="TWU79160.1"/>
    </source>
</evidence>
<gene>
    <name evidence="2" type="ORF">ED733_008859</name>
</gene>